<dbReference type="GO" id="GO:0000155">
    <property type="term" value="F:phosphorelay sensor kinase activity"/>
    <property type="evidence" value="ECO:0007669"/>
    <property type="project" value="InterPro"/>
</dbReference>
<dbReference type="InterPro" id="IPR003661">
    <property type="entry name" value="HisK_dim/P_dom"/>
</dbReference>
<protein>
    <recommendedName>
        <fullName evidence="2">histidine kinase</fullName>
        <ecNumber evidence="2">2.7.13.3</ecNumber>
    </recommendedName>
</protein>
<dbReference type="NCBIfam" id="TIGR00229">
    <property type="entry name" value="sensory_box"/>
    <property type="match status" value="4"/>
</dbReference>
<dbReference type="SMART" id="SM00091">
    <property type="entry name" value="PAS"/>
    <property type="match status" value="4"/>
</dbReference>
<dbReference type="CDD" id="cd00082">
    <property type="entry name" value="HisKA"/>
    <property type="match status" value="1"/>
</dbReference>
<dbReference type="InterPro" id="IPR001610">
    <property type="entry name" value="PAC"/>
</dbReference>
<dbReference type="InterPro" id="IPR035965">
    <property type="entry name" value="PAS-like_dom_sf"/>
</dbReference>
<sequence>MDTPEEPDRIAALQGLGILDTAPEAIFDSLTQLAALTFNAPVALVSLVDIDRQWFKSCIGLDVSETGRDVAFCDHAIRQDQAMVVLDARQDQRFRDNPLVTGAPSIRFYAGAPLILPDGHRLGTLCVIDFAPRRSFSQAARAQLEAMAASVTQALLMRRDISAFQRSERDRNNQRQLLDQAEEMAGVGHWSWDAASDVTTWSRALYEIHGCDPAEPPPGLDGVLALYAPEDAAKLAALVERAVATGESYALQARIRRPDGSERLVSARGAPAMNADGSVAALFGTFVDVTDLKLADQRLRQNEARLQFLTDHAADLIFRVEPGQGILWVSPNCRRYGYEPDELIRLRPADLVHPDDVPRMQAVTAARLAGLPDPEGATYRYRIRRKDGAWTWMETSPTVIRDDSGGIVEVVSVMRDITSRMEMEAALAASEARYRLMATRASDIIACYGVDEKFTFLSPAIEKVLGYAPEELLGRATTEFMHPDDMPQVRKAFTAYLGAGPDAPPLQYGYRAFRKDGATVWLEGHARAIYDADTGHLIEFRDAVRDVTQRKTVESALAESEMRNSVIGEYATDIISRSSLSGRLLYASPSVTQVTGFTAQELGEHKPAFLHLIHPDDLEPSLAHVRRVISGEISSGRVSYRFQRKDGEWIWLECNPTLVRDAEGKPSEILDVIRDVSAQRQIEADLLAARDAAEDAARVKSDFMANMSHEIRTPLTAILGFTRLLTERKDLAPEASAQLYRVATASDALLSIVNDVLDFSKLEAGQTEIKPRPVSPRGVLHDALTMFSPLADSKGLSLSFAADGLPDAVRLDPDRIRQVLLNLIGNAVKFTSTGGVRLTASYDQAREQLAVDVEDTGAGMSDEQCERLFKRFSQVDASSTRQHGGTGLGLAICKGLIEAMGGEIGVDSRPGQGSTFHFKISAPEATIVEPSVAEARAAEAADGLRLLVVDDNPVNRELVNALLSGLGVEVLEAADGPSAIEAASINPVDLILLDLRMPGMSGPETLARIRQTDGPNQNIPILAFTADADLARLGPDHGFDGLVRKPIVATELIEALQRGLAYFETSVEPVDRALQLDAS</sequence>
<dbReference type="PROSITE" id="PS50113">
    <property type="entry name" value="PAC"/>
    <property type="match status" value="4"/>
</dbReference>
<dbReference type="FunFam" id="3.30.565.10:FF:000010">
    <property type="entry name" value="Sensor histidine kinase RcsC"/>
    <property type="match status" value="1"/>
</dbReference>
<dbReference type="InterPro" id="IPR029016">
    <property type="entry name" value="GAF-like_dom_sf"/>
</dbReference>
<feature type="domain" description="Response regulatory" evidence="9">
    <location>
        <begin position="945"/>
        <end position="1060"/>
    </location>
</feature>
<keyword evidence="13" id="KW-1185">Reference proteome</keyword>
<accession>A0A941CXJ1</accession>
<dbReference type="PROSITE" id="PS50109">
    <property type="entry name" value="HIS_KIN"/>
    <property type="match status" value="1"/>
</dbReference>
<dbReference type="SMART" id="SM00388">
    <property type="entry name" value="HisKA"/>
    <property type="match status" value="1"/>
</dbReference>
<dbReference type="InterPro" id="IPR001789">
    <property type="entry name" value="Sig_transdc_resp-reg_receiver"/>
</dbReference>
<comment type="catalytic activity">
    <reaction evidence="1">
        <text>ATP + protein L-histidine = ADP + protein N-phospho-L-histidine.</text>
        <dbReference type="EC" id="2.7.13.3"/>
    </reaction>
</comment>
<dbReference type="Pfam" id="PF08447">
    <property type="entry name" value="PAS_3"/>
    <property type="match status" value="4"/>
</dbReference>
<evidence type="ECO:0000313" key="12">
    <source>
        <dbReference type="EMBL" id="MBR7618501.1"/>
    </source>
</evidence>
<evidence type="ECO:0000256" key="3">
    <source>
        <dbReference type="ARBA" id="ARBA00022553"/>
    </source>
</evidence>
<dbReference type="InterPro" id="IPR000014">
    <property type="entry name" value="PAS"/>
</dbReference>
<dbReference type="GO" id="GO:0009927">
    <property type="term" value="F:histidine phosphotransfer kinase activity"/>
    <property type="evidence" value="ECO:0007669"/>
    <property type="project" value="TreeGrafter"/>
</dbReference>
<dbReference type="RefSeq" id="WP_215338379.1">
    <property type="nucleotide sequence ID" value="NZ_JAGSGD010000001.1"/>
</dbReference>
<dbReference type="SUPFAM" id="SSF55781">
    <property type="entry name" value="GAF domain-like"/>
    <property type="match status" value="1"/>
</dbReference>
<dbReference type="CDD" id="cd16922">
    <property type="entry name" value="HATPase_EvgS-ArcB-TorS-like"/>
    <property type="match status" value="1"/>
</dbReference>
<feature type="domain" description="PAC" evidence="11">
    <location>
        <begin position="249"/>
        <end position="301"/>
    </location>
</feature>
<dbReference type="InterPro" id="IPR013655">
    <property type="entry name" value="PAS_fold_3"/>
</dbReference>
<dbReference type="Pfam" id="PF02518">
    <property type="entry name" value="HATPase_c"/>
    <property type="match status" value="1"/>
</dbReference>
<evidence type="ECO:0000256" key="6">
    <source>
        <dbReference type="ARBA" id="ARBA00023012"/>
    </source>
</evidence>
<organism evidence="12 13">
    <name type="scientific">Phenylobacterium glaciei</name>
    <dbReference type="NCBI Taxonomy" id="2803784"/>
    <lineage>
        <taxon>Bacteria</taxon>
        <taxon>Pseudomonadati</taxon>
        <taxon>Pseudomonadota</taxon>
        <taxon>Alphaproteobacteria</taxon>
        <taxon>Caulobacterales</taxon>
        <taxon>Caulobacteraceae</taxon>
        <taxon>Phenylobacterium</taxon>
    </lineage>
</organism>
<feature type="modified residue" description="4-aspartylphosphate" evidence="7">
    <location>
        <position position="994"/>
    </location>
</feature>
<dbReference type="Gene3D" id="2.10.70.100">
    <property type="match status" value="1"/>
</dbReference>
<dbReference type="InterPro" id="IPR036890">
    <property type="entry name" value="HATPase_C_sf"/>
</dbReference>
<dbReference type="CDD" id="cd00130">
    <property type="entry name" value="PAS"/>
    <property type="match status" value="4"/>
</dbReference>
<dbReference type="SMART" id="SM00065">
    <property type="entry name" value="GAF"/>
    <property type="match status" value="1"/>
</dbReference>
<proteinExistence type="predicted"/>
<dbReference type="Gene3D" id="3.30.565.10">
    <property type="entry name" value="Histidine kinase-like ATPase, C-terminal domain"/>
    <property type="match status" value="1"/>
</dbReference>
<feature type="domain" description="PAC" evidence="11">
    <location>
        <begin position="506"/>
        <end position="559"/>
    </location>
</feature>
<dbReference type="Gene3D" id="1.10.287.130">
    <property type="match status" value="1"/>
</dbReference>
<reference evidence="12" key="1">
    <citation type="submission" date="2021-04" db="EMBL/GenBank/DDBJ databases">
        <title>Draft genome assembly of strain Phenylobacterium sp. 20VBR1 using MiniION and Illumina platforms.</title>
        <authorList>
            <person name="Thomas F.A."/>
            <person name="Krishnan K.P."/>
            <person name="Sinha R.K."/>
        </authorList>
    </citation>
    <scope>NUCLEOTIDE SEQUENCE</scope>
    <source>
        <strain evidence="12">20VBR1</strain>
    </source>
</reference>
<dbReference type="SMART" id="SM00086">
    <property type="entry name" value="PAC"/>
    <property type="match status" value="4"/>
</dbReference>
<dbReference type="EC" id="2.7.13.3" evidence="2"/>
<dbReference type="Pfam" id="PF01590">
    <property type="entry name" value="GAF"/>
    <property type="match status" value="1"/>
</dbReference>
<name>A0A941CXJ1_9CAUL</name>
<dbReference type="SUPFAM" id="SSF52172">
    <property type="entry name" value="CheY-like"/>
    <property type="match status" value="1"/>
</dbReference>
<evidence type="ECO:0000259" key="9">
    <source>
        <dbReference type="PROSITE" id="PS50110"/>
    </source>
</evidence>
<evidence type="ECO:0000313" key="13">
    <source>
        <dbReference type="Proteomes" id="UP000622580"/>
    </source>
</evidence>
<comment type="caution">
    <text evidence="12">The sequence shown here is derived from an EMBL/GenBank/DDBJ whole genome shotgun (WGS) entry which is preliminary data.</text>
</comment>
<dbReference type="SUPFAM" id="SSF47384">
    <property type="entry name" value="Homodimeric domain of signal transducing histidine kinase"/>
    <property type="match status" value="1"/>
</dbReference>
<dbReference type="Gene3D" id="3.30.450.20">
    <property type="entry name" value="PAS domain"/>
    <property type="match status" value="4"/>
</dbReference>
<dbReference type="InterPro" id="IPR004358">
    <property type="entry name" value="Sig_transdc_His_kin-like_C"/>
</dbReference>
<dbReference type="Pfam" id="PF00512">
    <property type="entry name" value="HisKA"/>
    <property type="match status" value="1"/>
</dbReference>
<dbReference type="EMBL" id="JAGSGD010000001">
    <property type="protein sequence ID" value="MBR7618501.1"/>
    <property type="molecule type" value="Genomic_DNA"/>
</dbReference>
<dbReference type="Gene3D" id="3.30.450.40">
    <property type="match status" value="1"/>
</dbReference>
<dbReference type="InterPro" id="IPR000700">
    <property type="entry name" value="PAS-assoc_C"/>
</dbReference>
<dbReference type="PROSITE" id="PS50110">
    <property type="entry name" value="RESPONSE_REGULATORY"/>
    <property type="match status" value="1"/>
</dbReference>
<dbReference type="SMART" id="SM00448">
    <property type="entry name" value="REC"/>
    <property type="match status" value="1"/>
</dbReference>
<gene>
    <name evidence="12" type="ORF">JKL49_03790</name>
</gene>
<dbReference type="Gene3D" id="3.40.50.2300">
    <property type="match status" value="1"/>
</dbReference>
<keyword evidence="4" id="KW-0808">Transferase</keyword>
<keyword evidence="6" id="KW-0902">Two-component regulatory system</keyword>
<dbReference type="PROSITE" id="PS50112">
    <property type="entry name" value="PAS"/>
    <property type="match status" value="2"/>
</dbReference>
<feature type="domain" description="PAC" evidence="11">
    <location>
        <begin position="636"/>
        <end position="688"/>
    </location>
</feature>
<evidence type="ECO:0000256" key="5">
    <source>
        <dbReference type="ARBA" id="ARBA00022777"/>
    </source>
</evidence>
<dbReference type="SUPFAM" id="SSF55785">
    <property type="entry name" value="PYP-like sensor domain (PAS domain)"/>
    <property type="match status" value="4"/>
</dbReference>
<dbReference type="GO" id="GO:0005886">
    <property type="term" value="C:plasma membrane"/>
    <property type="evidence" value="ECO:0007669"/>
    <property type="project" value="TreeGrafter"/>
</dbReference>
<evidence type="ECO:0000256" key="7">
    <source>
        <dbReference type="PROSITE-ProRule" id="PRU00169"/>
    </source>
</evidence>
<feature type="domain" description="PAS" evidence="10">
    <location>
        <begin position="560"/>
        <end position="632"/>
    </location>
</feature>
<dbReference type="Pfam" id="PF00072">
    <property type="entry name" value="Response_reg"/>
    <property type="match status" value="1"/>
</dbReference>
<evidence type="ECO:0000259" key="10">
    <source>
        <dbReference type="PROSITE" id="PS50112"/>
    </source>
</evidence>
<dbReference type="CDD" id="cd17546">
    <property type="entry name" value="REC_hyHK_CKI1_RcsC-like"/>
    <property type="match status" value="1"/>
</dbReference>
<keyword evidence="3 7" id="KW-0597">Phosphoprotein</keyword>
<dbReference type="InterPro" id="IPR036097">
    <property type="entry name" value="HisK_dim/P_sf"/>
</dbReference>
<feature type="domain" description="Histidine kinase" evidence="8">
    <location>
        <begin position="706"/>
        <end position="924"/>
    </location>
</feature>
<dbReference type="InterPro" id="IPR003594">
    <property type="entry name" value="HATPase_dom"/>
</dbReference>
<dbReference type="PRINTS" id="PR00344">
    <property type="entry name" value="BCTRLSENSOR"/>
</dbReference>
<dbReference type="PANTHER" id="PTHR43047">
    <property type="entry name" value="TWO-COMPONENT HISTIDINE PROTEIN KINASE"/>
    <property type="match status" value="1"/>
</dbReference>
<dbReference type="PANTHER" id="PTHR43047:SF72">
    <property type="entry name" value="OSMOSENSING HISTIDINE PROTEIN KINASE SLN1"/>
    <property type="match status" value="1"/>
</dbReference>
<dbReference type="SMART" id="SM00387">
    <property type="entry name" value="HATPase_c"/>
    <property type="match status" value="1"/>
</dbReference>
<dbReference type="SUPFAM" id="SSF55874">
    <property type="entry name" value="ATPase domain of HSP90 chaperone/DNA topoisomerase II/histidine kinase"/>
    <property type="match status" value="1"/>
</dbReference>
<dbReference type="InterPro" id="IPR005467">
    <property type="entry name" value="His_kinase_dom"/>
</dbReference>
<dbReference type="AlphaFoldDB" id="A0A941CXJ1"/>
<evidence type="ECO:0000259" key="8">
    <source>
        <dbReference type="PROSITE" id="PS50109"/>
    </source>
</evidence>
<dbReference type="InterPro" id="IPR003018">
    <property type="entry name" value="GAF"/>
</dbReference>
<feature type="domain" description="PAS" evidence="10">
    <location>
        <begin position="430"/>
        <end position="500"/>
    </location>
</feature>
<keyword evidence="5" id="KW-0418">Kinase</keyword>
<evidence type="ECO:0000256" key="4">
    <source>
        <dbReference type="ARBA" id="ARBA00022679"/>
    </source>
</evidence>
<evidence type="ECO:0000259" key="11">
    <source>
        <dbReference type="PROSITE" id="PS50113"/>
    </source>
</evidence>
<evidence type="ECO:0000256" key="1">
    <source>
        <dbReference type="ARBA" id="ARBA00000085"/>
    </source>
</evidence>
<evidence type="ECO:0000256" key="2">
    <source>
        <dbReference type="ARBA" id="ARBA00012438"/>
    </source>
</evidence>
<feature type="domain" description="PAC" evidence="11">
    <location>
        <begin position="377"/>
        <end position="429"/>
    </location>
</feature>
<dbReference type="InterPro" id="IPR011006">
    <property type="entry name" value="CheY-like_superfamily"/>
</dbReference>
<dbReference type="Proteomes" id="UP000622580">
    <property type="component" value="Unassembled WGS sequence"/>
</dbReference>